<dbReference type="InterPro" id="IPR036188">
    <property type="entry name" value="FAD/NAD-bd_sf"/>
</dbReference>
<evidence type="ECO:0000256" key="5">
    <source>
        <dbReference type="ARBA" id="ARBA00023002"/>
    </source>
</evidence>
<evidence type="ECO:0000313" key="8">
    <source>
        <dbReference type="Proteomes" id="UP000013827"/>
    </source>
</evidence>
<dbReference type="RefSeq" id="XP_005779538.1">
    <property type="nucleotide sequence ID" value="XM_005779481.1"/>
</dbReference>
<dbReference type="GO" id="GO:0004499">
    <property type="term" value="F:N,N-dimethylaniline monooxygenase activity"/>
    <property type="evidence" value="ECO:0007669"/>
    <property type="project" value="InterPro"/>
</dbReference>
<reference evidence="7" key="2">
    <citation type="submission" date="2024-10" db="UniProtKB">
        <authorList>
            <consortium name="EnsemblProtists"/>
        </authorList>
    </citation>
    <scope>IDENTIFICATION</scope>
</reference>
<dbReference type="SUPFAM" id="SSF51905">
    <property type="entry name" value="FAD/NAD(P)-binding domain"/>
    <property type="match status" value="1"/>
</dbReference>
<dbReference type="Proteomes" id="UP000013827">
    <property type="component" value="Unassembled WGS sequence"/>
</dbReference>
<evidence type="ECO:0008006" key="9">
    <source>
        <dbReference type="Google" id="ProtNLM"/>
    </source>
</evidence>
<dbReference type="InterPro" id="IPR000960">
    <property type="entry name" value="Flavin_mOase"/>
</dbReference>
<keyword evidence="4" id="KW-0521">NADP</keyword>
<comment type="similarity">
    <text evidence="1">Belongs to the FMO family.</text>
</comment>
<sequence length="491" mass="52960">MCSAAAAVLSVATTSAPRLSRRVAVIGGGSAGVVTARFLKRAGHDATIFESGSTVGGVWADNPTNDVVYKGLHTNLPTVVMQSPDLDFASSVPSYITKEMLGQYIEAYGREFGLLQLATFGATVTRVAPAASEGAPRWTVEWTVDDVAHSDVFDAVVVATGHYNKPYMPSLPGEENWLAGDAARRITHSLHYDDPDDFRGQSVLVVGGRSSGVDIARMLYGVAEWVYVLEKKCTSATTHAAEAVTHVPLGTRLCRNGRLAAPRGGGGGGGEEEEEVEGPPVTKVVLATGYVYSFPFLDETACGLTFEGERFVTPLYQHLMHAARPFPGGHAARPTLGFVGIPLAVPCPIPFFECQAAFLAEQWAKPDAALHGAEATARRQAWVAAMRDAVGSRDQDLHYTSTSARGPGTTSAWAYMRELLRATHATRPVDEAGDCWLERPSWEARLTTVEAVYADRGARYPKLPWEDDAYRRCEYTVDWASGTWSVDASRC</sequence>
<dbReference type="Pfam" id="PF00743">
    <property type="entry name" value="FMO-like"/>
    <property type="match status" value="1"/>
</dbReference>
<dbReference type="PaxDb" id="2903-EOD27109"/>
<dbReference type="InterPro" id="IPR020946">
    <property type="entry name" value="Flavin_mOase-like"/>
</dbReference>
<evidence type="ECO:0000256" key="1">
    <source>
        <dbReference type="ARBA" id="ARBA00009183"/>
    </source>
</evidence>
<protein>
    <recommendedName>
        <fullName evidence="9">Flavin-containing monooxygenase</fullName>
    </recommendedName>
</protein>
<dbReference type="Gene3D" id="3.50.50.60">
    <property type="entry name" value="FAD/NAD(P)-binding domain"/>
    <property type="match status" value="2"/>
</dbReference>
<dbReference type="KEGG" id="ehx:EMIHUDRAFT_463245"/>
<dbReference type="PANTHER" id="PTHR23023">
    <property type="entry name" value="DIMETHYLANILINE MONOOXYGENASE"/>
    <property type="match status" value="1"/>
</dbReference>
<dbReference type="OMA" id="MVTPLWK"/>
<accession>A0A0D3JUC4</accession>
<evidence type="ECO:0000256" key="6">
    <source>
        <dbReference type="SAM" id="MobiDB-lite"/>
    </source>
</evidence>
<evidence type="ECO:0000256" key="4">
    <source>
        <dbReference type="ARBA" id="ARBA00022857"/>
    </source>
</evidence>
<dbReference type="InterPro" id="IPR050346">
    <property type="entry name" value="FMO-like"/>
</dbReference>
<proteinExistence type="inferred from homology"/>
<evidence type="ECO:0000256" key="3">
    <source>
        <dbReference type="ARBA" id="ARBA00022827"/>
    </source>
</evidence>
<dbReference type="AlphaFoldDB" id="A0A0D3JUC4"/>
<dbReference type="GO" id="GO:0050660">
    <property type="term" value="F:flavin adenine dinucleotide binding"/>
    <property type="evidence" value="ECO:0007669"/>
    <property type="project" value="InterPro"/>
</dbReference>
<keyword evidence="5" id="KW-0560">Oxidoreductase</keyword>
<dbReference type="eggNOG" id="KOG1399">
    <property type="taxonomic scope" value="Eukaryota"/>
</dbReference>
<dbReference type="GO" id="GO:0050661">
    <property type="term" value="F:NADP binding"/>
    <property type="evidence" value="ECO:0007669"/>
    <property type="project" value="InterPro"/>
</dbReference>
<feature type="region of interest" description="Disordered" evidence="6">
    <location>
        <begin position="260"/>
        <end position="279"/>
    </location>
</feature>
<reference evidence="8" key="1">
    <citation type="journal article" date="2013" name="Nature">
        <title>Pan genome of the phytoplankton Emiliania underpins its global distribution.</title>
        <authorList>
            <person name="Read B.A."/>
            <person name="Kegel J."/>
            <person name="Klute M.J."/>
            <person name="Kuo A."/>
            <person name="Lefebvre S.C."/>
            <person name="Maumus F."/>
            <person name="Mayer C."/>
            <person name="Miller J."/>
            <person name="Monier A."/>
            <person name="Salamov A."/>
            <person name="Young J."/>
            <person name="Aguilar M."/>
            <person name="Claverie J.M."/>
            <person name="Frickenhaus S."/>
            <person name="Gonzalez K."/>
            <person name="Herman E.K."/>
            <person name="Lin Y.C."/>
            <person name="Napier J."/>
            <person name="Ogata H."/>
            <person name="Sarno A.F."/>
            <person name="Shmutz J."/>
            <person name="Schroeder D."/>
            <person name="de Vargas C."/>
            <person name="Verret F."/>
            <person name="von Dassow P."/>
            <person name="Valentin K."/>
            <person name="Van de Peer Y."/>
            <person name="Wheeler G."/>
            <person name="Dacks J.B."/>
            <person name="Delwiche C.F."/>
            <person name="Dyhrman S.T."/>
            <person name="Glockner G."/>
            <person name="John U."/>
            <person name="Richards T."/>
            <person name="Worden A.Z."/>
            <person name="Zhang X."/>
            <person name="Grigoriev I.V."/>
            <person name="Allen A.E."/>
            <person name="Bidle K."/>
            <person name="Borodovsky M."/>
            <person name="Bowler C."/>
            <person name="Brownlee C."/>
            <person name="Cock J.M."/>
            <person name="Elias M."/>
            <person name="Gladyshev V.N."/>
            <person name="Groth M."/>
            <person name="Guda C."/>
            <person name="Hadaegh A."/>
            <person name="Iglesias-Rodriguez M.D."/>
            <person name="Jenkins J."/>
            <person name="Jones B.M."/>
            <person name="Lawson T."/>
            <person name="Leese F."/>
            <person name="Lindquist E."/>
            <person name="Lobanov A."/>
            <person name="Lomsadze A."/>
            <person name="Malik S.B."/>
            <person name="Marsh M.E."/>
            <person name="Mackinder L."/>
            <person name="Mock T."/>
            <person name="Mueller-Roeber B."/>
            <person name="Pagarete A."/>
            <person name="Parker M."/>
            <person name="Probert I."/>
            <person name="Quesneville H."/>
            <person name="Raines C."/>
            <person name="Rensing S.A."/>
            <person name="Riano-Pachon D.M."/>
            <person name="Richier S."/>
            <person name="Rokitta S."/>
            <person name="Shiraiwa Y."/>
            <person name="Soanes D.M."/>
            <person name="van der Giezen M."/>
            <person name="Wahlund T.M."/>
            <person name="Williams B."/>
            <person name="Wilson W."/>
            <person name="Wolfe G."/>
            <person name="Wurch L.L."/>
        </authorList>
    </citation>
    <scope>NUCLEOTIDE SEQUENCE</scope>
</reference>
<evidence type="ECO:0000313" key="7">
    <source>
        <dbReference type="EnsemblProtists" id="EOD27109"/>
    </source>
</evidence>
<dbReference type="EnsemblProtists" id="EOD27109">
    <property type="protein sequence ID" value="EOD27109"/>
    <property type="gene ID" value="EMIHUDRAFT_463245"/>
</dbReference>
<dbReference type="PRINTS" id="PR00370">
    <property type="entry name" value="FMOXYGENASE"/>
</dbReference>
<dbReference type="GeneID" id="17272655"/>
<dbReference type="HOGENOM" id="CLU_006909_3_0_1"/>
<organism evidence="7 8">
    <name type="scientific">Emiliania huxleyi (strain CCMP1516)</name>
    <dbReference type="NCBI Taxonomy" id="280463"/>
    <lineage>
        <taxon>Eukaryota</taxon>
        <taxon>Haptista</taxon>
        <taxon>Haptophyta</taxon>
        <taxon>Prymnesiophyceae</taxon>
        <taxon>Isochrysidales</taxon>
        <taxon>Noelaerhabdaceae</taxon>
        <taxon>Emiliania</taxon>
    </lineage>
</organism>
<keyword evidence="2" id="KW-0285">Flavoprotein</keyword>
<name>A0A0D3JUC4_EMIH1</name>
<keyword evidence="8" id="KW-1185">Reference proteome</keyword>
<keyword evidence="3" id="KW-0274">FAD</keyword>
<evidence type="ECO:0000256" key="2">
    <source>
        <dbReference type="ARBA" id="ARBA00022630"/>
    </source>
</evidence>